<accession>A0A1V4J3Z3</accession>
<proteinExistence type="predicted"/>
<dbReference type="OrthoDB" id="9396740at2759"/>
<keyword evidence="2" id="KW-1185">Reference proteome</keyword>
<evidence type="ECO:0000313" key="1">
    <source>
        <dbReference type="EMBL" id="OPJ66715.1"/>
    </source>
</evidence>
<dbReference type="AlphaFoldDB" id="A0A1V4J3Z3"/>
<reference evidence="1 2" key="1">
    <citation type="submission" date="2016-02" db="EMBL/GenBank/DDBJ databases">
        <title>Band-tailed pigeon sequencing and assembly.</title>
        <authorList>
            <person name="Soares A.E."/>
            <person name="Novak B.J."/>
            <person name="Rice E.S."/>
            <person name="O'Connell B."/>
            <person name="Chang D."/>
            <person name="Weber S."/>
            <person name="Shapiro B."/>
        </authorList>
    </citation>
    <scope>NUCLEOTIDE SEQUENCE [LARGE SCALE GENOMIC DNA]</scope>
    <source>
        <strain evidence="1">BTP2013</strain>
        <tissue evidence="1">Blood</tissue>
    </source>
</reference>
<evidence type="ECO:0000313" key="2">
    <source>
        <dbReference type="Proteomes" id="UP000190648"/>
    </source>
</evidence>
<name>A0A1V4J3Z3_PATFA</name>
<sequence length="122" mass="13510">MFKGTVPSTHHATDVTWSKWTALITQQARIGNPNHPGILKVTTDWPESKDFGISLNEEEVTCAEEAPPYNTLSETDKQYALFTDGSCCLVGNTEGGKLLCEVPHDKLQKPLKDKVNLVNLQK</sequence>
<gene>
    <name evidence="1" type="ORF">AV530_016722</name>
</gene>
<dbReference type="Proteomes" id="UP000190648">
    <property type="component" value="Unassembled WGS sequence"/>
</dbReference>
<dbReference type="STRING" id="372326.A0A1V4J3Z3"/>
<organism evidence="1 2">
    <name type="scientific">Patagioenas fasciata monilis</name>
    <dbReference type="NCBI Taxonomy" id="372326"/>
    <lineage>
        <taxon>Eukaryota</taxon>
        <taxon>Metazoa</taxon>
        <taxon>Chordata</taxon>
        <taxon>Craniata</taxon>
        <taxon>Vertebrata</taxon>
        <taxon>Euteleostomi</taxon>
        <taxon>Archelosauria</taxon>
        <taxon>Archosauria</taxon>
        <taxon>Dinosauria</taxon>
        <taxon>Saurischia</taxon>
        <taxon>Theropoda</taxon>
        <taxon>Coelurosauria</taxon>
        <taxon>Aves</taxon>
        <taxon>Neognathae</taxon>
        <taxon>Neoaves</taxon>
        <taxon>Columbimorphae</taxon>
        <taxon>Columbiformes</taxon>
        <taxon>Columbidae</taxon>
        <taxon>Patagioenas</taxon>
    </lineage>
</organism>
<comment type="caution">
    <text evidence="1">The sequence shown here is derived from an EMBL/GenBank/DDBJ whole genome shotgun (WGS) entry which is preliminary data.</text>
</comment>
<dbReference type="EMBL" id="LSYS01009367">
    <property type="protein sequence ID" value="OPJ66715.1"/>
    <property type="molecule type" value="Genomic_DNA"/>
</dbReference>
<protein>
    <submittedName>
        <fullName evidence="1">Uncharacterized protein</fullName>
    </submittedName>
</protein>